<feature type="chain" id="PRO_5030779510" description="Lipoprotein" evidence="2">
    <location>
        <begin position="24"/>
        <end position="122"/>
    </location>
</feature>
<evidence type="ECO:0000256" key="1">
    <source>
        <dbReference type="SAM" id="MobiDB-lite"/>
    </source>
</evidence>
<name>A0A7U9CP05_PSEFL</name>
<reference evidence="3 4" key="1">
    <citation type="submission" date="2012-08" db="EMBL/GenBank/DDBJ databases">
        <title>The genome of cave-isolated P. fluorescens strain R124 demonstrates phenotypic adaptation to the mineral environment.</title>
        <authorList>
            <person name="Barton M.D."/>
            <person name="Petronio M."/>
            <person name="Giarrizzo J.G."/>
            <person name="Bowling B.V."/>
            <person name="Barton H.A."/>
        </authorList>
    </citation>
    <scope>NUCLEOTIDE SEQUENCE [LARGE SCALE GENOMIC DNA]</scope>
    <source>
        <strain evidence="3 4">R124</strain>
    </source>
</reference>
<dbReference type="OrthoDB" id="7069087at2"/>
<gene>
    <name evidence="3" type="ORF">I1A_002692</name>
</gene>
<dbReference type="PROSITE" id="PS51257">
    <property type="entry name" value="PROKAR_LIPOPROTEIN"/>
    <property type="match status" value="1"/>
</dbReference>
<evidence type="ECO:0008006" key="5">
    <source>
        <dbReference type="Google" id="ProtNLM"/>
    </source>
</evidence>
<feature type="signal peptide" evidence="2">
    <location>
        <begin position="1"/>
        <end position="23"/>
    </location>
</feature>
<proteinExistence type="predicted"/>
<dbReference type="RefSeq" id="WP_003225036.1">
    <property type="nucleotide sequence ID" value="NZ_CM001561.1"/>
</dbReference>
<sequence>MKTPHTCAARVIPLLFLTFSAAATLSGCMSAEQQAAEDRQTCAGYGYVQGSTEFANCMMISDQKRKKAVADWQAQQDREWQQKTAKPAMQECNTTESVDVQGDASADGQTTRTKSNTVCIGQ</sequence>
<organism evidence="3 4">
    <name type="scientific">Pseudomonas fluorescens R124</name>
    <dbReference type="NCBI Taxonomy" id="743713"/>
    <lineage>
        <taxon>Bacteria</taxon>
        <taxon>Pseudomonadati</taxon>
        <taxon>Pseudomonadota</taxon>
        <taxon>Gammaproteobacteria</taxon>
        <taxon>Pseudomonadales</taxon>
        <taxon>Pseudomonadaceae</taxon>
        <taxon>Pseudomonas</taxon>
    </lineage>
</organism>
<dbReference type="AlphaFoldDB" id="A0A7U9CP05"/>
<keyword evidence="2" id="KW-0732">Signal</keyword>
<feature type="compositionally biased region" description="Polar residues" evidence="1">
    <location>
        <begin position="107"/>
        <end position="122"/>
    </location>
</feature>
<feature type="region of interest" description="Disordered" evidence="1">
    <location>
        <begin position="92"/>
        <end position="122"/>
    </location>
</feature>
<protein>
    <recommendedName>
        <fullName evidence="5">Lipoprotein</fullName>
    </recommendedName>
</protein>
<dbReference type="EMBL" id="CM001561">
    <property type="protein sequence ID" value="EJZ58364.1"/>
    <property type="molecule type" value="Genomic_DNA"/>
</dbReference>
<evidence type="ECO:0000313" key="4">
    <source>
        <dbReference type="Proteomes" id="UP000006045"/>
    </source>
</evidence>
<dbReference type="Proteomes" id="UP000006045">
    <property type="component" value="Chromosome"/>
</dbReference>
<accession>A0A7U9CP05</accession>
<evidence type="ECO:0000256" key="2">
    <source>
        <dbReference type="SAM" id="SignalP"/>
    </source>
</evidence>
<evidence type="ECO:0000313" key="3">
    <source>
        <dbReference type="EMBL" id="EJZ58364.1"/>
    </source>
</evidence>